<protein>
    <submittedName>
        <fullName evidence="1">Glutathione synthetase</fullName>
        <ecNumber evidence="1">6.3.2.3</ecNumber>
    </submittedName>
</protein>
<comment type="caution">
    <text evidence="1">The sequence shown here is derived from an EMBL/GenBank/DDBJ whole genome shotgun (WGS) entry which is preliminary data.</text>
</comment>
<dbReference type="EC" id="6.3.2.3" evidence="1"/>
<dbReference type="EMBL" id="JALBCA010000033">
    <property type="protein sequence ID" value="KAI2388151.1"/>
    <property type="molecule type" value="Genomic_DNA"/>
</dbReference>
<proteinExistence type="predicted"/>
<sequence>MVLGWGDSHDAHKQVYGKEDNPKFSQELLAGAASFEGFRLFENHQRKEGKPVSHAFAKELLVGFVGGEVDKMAQKRHMSAEQKDEARQYAQGNAESLYDEHYVQGQGAQQYDPNQYSAPSHF</sequence>
<gene>
    <name evidence="1" type="primary">GSH2_2</name>
    <name evidence="1" type="ORF">LOY88_002742</name>
</gene>
<organism evidence="1">
    <name type="scientific">Ophidiomyces ophidiicola</name>
    <dbReference type="NCBI Taxonomy" id="1387563"/>
    <lineage>
        <taxon>Eukaryota</taxon>
        <taxon>Fungi</taxon>
        <taxon>Dikarya</taxon>
        <taxon>Ascomycota</taxon>
        <taxon>Pezizomycotina</taxon>
        <taxon>Eurotiomycetes</taxon>
        <taxon>Eurotiomycetidae</taxon>
        <taxon>Onygenales</taxon>
        <taxon>Onygenaceae</taxon>
        <taxon>Ophidiomyces</taxon>
    </lineage>
</organism>
<reference evidence="1" key="1">
    <citation type="journal article" date="2022" name="bioRxiv">
        <title>Population genetic analysis of Ophidiomyces ophidiicola, the causative agent of snake fungal disease, indicates recent introductions to the USA.</title>
        <authorList>
            <person name="Ladner J.T."/>
            <person name="Palmer J.M."/>
            <person name="Ettinger C.L."/>
            <person name="Stajich J.E."/>
            <person name="Farrell T.M."/>
            <person name="Glorioso B.M."/>
            <person name="Lawson B."/>
            <person name="Price S.J."/>
            <person name="Stengle A.G."/>
            <person name="Grear D.A."/>
            <person name="Lorch J.M."/>
        </authorList>
    </citation>
    <scope>NUCLEOTIDE SEQUENCE</scope>
    <source>
        <strain evidence="1">NWHC 24266-5</strain>
    </source>
</reference>
<keyword evidence="1" id="KW-0436">Ligase</keyword>
<name>A0ACB8UYR0_9EURO</name>
<evidence type="ECO:0000313" key="1">
    <source>
        <dbReference type="EMBL" id="KAI2388151.1"/>
    </source>
</evidence>
<accession>A0ACB8UYR0</accession>